<dbReference type="OrthoDB" id="5183775at2"/>
<keyword evidence="2" id="KW-0169">Cobalamin biosynthesis</keyword>
<comment type="caution">
    <text evidence="4">The sequence shown here is derived from an EMBL/GenBank/DDBJ whole genome shotgun (WGS) entry which is preliminary data.</text>
</comment>
<evidence type="ECO:0000313" key="5">
    <source>
        <dbReference type="EMBL" id="MBM2416583.1"/>
    </source>
</evidence>
<dbReference type="PANTHER" id="PTHR36925">
    <property type="entry name" value="COBALT-PRECORRIN-6A REDUCTASE"/>
    <property type="match status" value="1"/>
</dbReference>
<dbReference type="PROSITE" id="PS51014">
    <property type="entry name" value="COBK_CBIJ"/>
    <property type="match status" value="1"/>
</dbReference>
<keyword evidence="3" id="KW-0560">Oxidoreductase</keyword>
<dbReference type="InterPro" id="IPR003723">
    <property type="entry name" value="Precorrin-6x_reduct"/>
</dbReference>
<dbReference type="GeneID" id="62641457"/>
<accession>A0A9Q2NY92</accession>
<dbReference type="GO" id="GO:0009236">
    <property type="term" value="P:cobalamin biosynthetic process"/>
    <property type="evidence" value="ECO:0007669"/>
    <property type="project" value="UniProtKB-KW"/>
</dbReference>
<protein>
    <submittedName>
        <fullName evidence="4">Precorrin-6A/cobalt-precorrin-6A reductase</fullName>
    </submittedName>
</protein>
<evidence type="ECO:0000256" key="1">
    <source>
        <dbReference type="ARBA" id="ARBA00004953"/>
    </source>
</evidence>
<dbReference type="PANTHER" id="PTHR36925:SF1">
    <property type="entry name" value="COBALT-PRECORRIN-6A REDUCTASE"/>
    <property type="match status" value="1"/>
</dbReference>
<reference evidence="4 7" key="1">
    <citation type="submission" date="2021-01" db="EMBL/GenBank/DDBJ databases">
        <title>Diatom-associated Roseobacters Show Island Model of Population Structure.</title>
        <authorList>
            <person name="Qu L."/>
            <person name="Feng X."/>
            <person name="Chen Y."/>
            <person name="Li L."/>
            <person name="Wang X."/>
            <person name="Hu Z."/>
            <person name="Wang H."/>
            <person name="Luo H."/>
        </authorList>
    </citation>
    <scope>NUCLEOTIDE SEQUENCE</scope>
    <source>
        <strain evidence="5 7">CC28-63</strain>
        <strain evidence="4">CC28-69</strain>
    </source>
</reference>
<evidence type="ECO:0000256" key="3">
    <source>
        <dbReference type="ARBA" id="ARBA00023002"/>
    </source>
</evidence>
<gene>
    <name evidence="4" type="ORF">JQX41_06365</name>
    <name evidence="5" type="ORF">JQX48_06365</name>
</gene>
<proteinExistence type="predicted"/>
<comment type="pathway">
    <text evidence="1">Cofactor biosynthesis; adenosylcobalamin biosynthesis.</text>
</comment>
<evidence type="ECO:0000313" key="4">
    <source>
        <dbReference type="EMBL" id="MBM2411916.1"/>
    </source>
</evidence>
<sequence length="246" mass="26803">MRDFDGSNSARHGQVVILGGSAEARDLAIRLGGRSRLWLPTRDRVTGQGASDHATLSELAQTADALVLAPHPCDAASFQLGARVAVQAGVHSLTIARPTWRRTSRDKWIPLRSAREAATRIPAGSRVLVTLGRQALPDLRALRHAYLFVRQLTDHRDAFPLLNGRYLHGTAPFTVAQEIALMRRFRIDAVLTRNAGGPGGWPKIAAARALGLPVYMVARPHSMAGPVVPSVEDALNWLETRLWLDA</sequence>
<dbReference type="Pfam" id="PF02571">
    <property type="entry name" value="CbiJ"/>
    <property type="match status" value="1"/>
</dbReference>
<keyword evidence="7" id="KW-1185">Reference proteome</keyword>
<dbReference type="RefSeq" id="WP_085630084.1">
    <property type="nucleotide sequence ID" value="NZ_JAFBWU010000003.1"/>
</dbReference>
<name>A0A9Q2NY92_9RHOB</name>
<evidence type="ECO:0000313" key="6">
    <source>
        <dbReference type="Proteomes" id="UP000755667"/>
    </source>
</evidence>
<dbReference type="GO" id="GO:0016994">
    <property type="term" value="F:precorrin-6A reductase activity"/>
    <property type="evidence" value="ECO:0007669"/>
    <property type="project" value="InterPro"/>
</dbReference>
<dbReference type="Proteomes" id="UP000755667">
    <property type="component" value="Unassembled WGS sequence"/>
</dbReference>
<dbReference type="Proteomes" id="UP000809440">
    <property type="component" value="Unassembled WGS sequence"/>
</dbReference>
<dbReference type="EMBL" id="JAFBXE010000003">
    <property type="protein sequence ID" value="MBM2411916.1"/>
    <property type="molecule type" value="Genomic_DNA"/>
</dbReference>
<evidence type="ECO:0000313" key="7">
    <source>
        <dbReference type="Proteomes" id="UP000809440"/>
    </source>
</evidence>
<dbReference type="EMBL" id="JAFBXF010000003">
    <property type="protein sequence ID" value="MBM2416583.1"/>
    <property type="molecule type" value="Genomic_DNA"/>
</dbReference>
<organism evidence="4 6">
    <name type="scientific">Marivita cryptomonadis</name>
    <dbReference type="NCBI Taxonomy" id="505252"/>
    <lineage>
        <taxon>Bacteria</taxon>
        <taxon>Pseudomonadati</taxon>
        <taxon>Pseudomonadota</taxon>
        <taxon>Alphaproteobacteria</taxon>
        <taxon>Rhodobacterales</taxon>
        <taxon>Roseobacteraceae</taxon>
        <taxon>Marivita</taxon>
    </lineage>
</organism>
<evidence type="ECO:0000256" key="2">
    <source>
        <dbReference type="ARBA" id="ARBA00022573"/>
    </source>
</evidence>
<dbReference type="AlphaFoldDB" id="A0A9Q2NY92"/>